<feature type="transmembrane region" description="Helical" evidence="6">
    <location>
        <begin position="189"/>
        <end position="208"/>
    </location>
</feature>
<evidence type="ECO:0000256" key="6">
    <source>
        <dbReference type="SAM" id="Phobius"/>
    </source>
</evidence>
<accession>A0A9D1H8R7</accession>
<proteinExistence type="predicted"/>
<evidence type="ECO:0000313" key="9">
    <source>
        <dbReference type="Proteomes" id="UP000824161"/>
    </source>
</evidence>
<dbReference type="PANTHER" id="PTHR32322:SF18">
    <property type="entry name" value="S-ADENOSYLMETHIONINE_S-ADENOSYLHOMOCYSTEINE TRANSPORTER"/>
    <property type="match status" value="1"/>
</dbReference>
<dbReference type="GO" id="GO:0005886">
    <property type="term" value="C:plasma membrane"/>
    <property type="evidence" value="ECO:0007669"/>
    <property type="project" value="UniProtKB-SubCell"/>
</dbReference>
<evidence type="ECO:0000256" key="3">
    <source>
        <dbReference type="ARBA" id="ARBA00022692"/>
    </source>
</evidence>
<dbReference type="InterPro" id="IPR037185">
    <property type="entry name" value="EmrE-like"/>
</dbReference>
<evidence type="ECO:0000259" key="7">
    <source>
        <dbReference type="Pfam" id="PF00892"/>
    </source>
</evidence>
<feature type="transmembrane region" description="Helical" evidence="6">
    <location>
        <begin position="255"/>
        <end position="272"/>
    </location>
</feature>
<evidence type="ECO:0000256" key="4">
    <source>
        <dbReference type="ARBA" id="ARBA00022989"/>
    </source>
</evidence>
<keyword evidence="3 6" id="KW-0812">Transmembrane</keyword>
<reference evidence="8" key="1">
    <citation type="submission" date="2020-10" db="EMBL/GenBank/DDBJ databases">
        <authorList>
            <person name="Gilroy R."/>
        </authorList>
    </citation>
    <scope>NUCLEOTIDE SEQUENCE</scope>
    <source>
        <strain evidence="8">1383</strain>
    </source>
</reference>
<dbReference type="SUPFAM" id="SSF103481">
    <property type="entry name" value="Multidrug resistance efflux transporter EmrE"/>
    <property type="match status" value="1"/>
</dbReference>
<comment type="caution">
    <text evidence="8">The sequence shown here is derived from an EMBL/GenBank/DDBJ whole genome shotgun (WGS) entry which is preliminary data.</text>
</comment>
<comment type="subcellular location">
    <subcellularLocation>
        <location evidence="1">Cell membrane</location>
        <topology evidence="1">Multi-pass membrane protein</topology>
    </subcellularLocation>
</comment>
<evidence type="ECO:0000256" key="1">
    <source>
        <dbReference type="ARBA" id="ARBA00004651"/>
    </source>
</evidence>
<dbReference type="AlphaFoldDB" id="A0A9D1H8R7"/>
<evidence type="ECO:0000256" key="5">
    <source>
        <dbReference type="ARBA" id="ARBA00023136"/>
    </source>
</evidence>
<dbReference type="InterPro" id="IPR050638">
    <property type="entry name" value="AA-Vitamin_Transporters"/>
</dbReference>
<feature type="transmembrane region" description="Helical" evidence="6">
    <location>
        <begin position="153"/>
        <end position="177"/>
    </location>
</feature>
<organism evidence="8 9">
    <name type="scientific">Candidatus Merdimorpha stercoravium</name>
    <dbReference type="NCBI Taxonomy" id="2840863"/>
    <lineage>
        <taxon>Bacteria</taxon>
        <taxon>Pseudomonadati</taxon>
        <taxon>Bacteroidota</taxon>
        <taxon>Flavobacteriia</taxon>
        <taxon>Flavobacteriales</taxon>
        <taxon>Candidatus Merdimorpha</taxon>
    </lineage>
</organism>
<dbReference type="InterPro" id="IPR000620">
    <property type="entry name" value="EamA_dom"/>
</dbReference>
<evidence type="ECO:0000313" key="8">
    <source>
        <dbReference type="EMBL" id="HIT97486.1"/>
    </source>
</evidence>
<gene>
    <name evidence="8" type="ORF">IAC44_01455</name>
</gene>
<feature type="domain" description="EamA" evidence="7">
    <location>
        <begin position="159"/>
        <end position="295"/>
    </location>
</feature>
<keyword evidence="4 6" id="KW-1133">Transmembrane helix</keyword>
<reference evidence="8" key="2">
    <citation type="journal article" date="2021" name="PeerJ">
        <title>Extensive microbial diversity within the chicken gut microbiome revealed by metagenomics and culture.</title>
        <authorList>
            <person name="Gilroy R."/>
            <person name="Ravi A."/>
            <person name="Getino M."/>
            <person name="Pursley I."/>
            <person name="Horton D.L."/>
            <person name="Alikhan N.F."/>
            <person name="Baker D."/>
            <person name="Gharbi K."/>
            <person name="Hall N."/>
            <person name="Watson M."/>
            <person name="Adriaenssens E.M."/>
            <person name="Foster-Nyarko E."/>
            <person name="Jarju S."/>
            <person name="Secka A."/>
            <person name="Antonio M."/>
            <person name="Oren A."/>
            <person name="Chaudhuri R.R."/>
            <person name="La Ragione R."/>
            <person name="Hildebrand F."/>
            <person name="Pallen M.J."/>
        </authorList>
    </citation>
    <scope>NUCLEOTIDE SEQUENCE</scope>
    <source>
        <strain evidence="8">1383</strain>
    </source>
</reference>
<feature type="domain" description="EamA" evidence="7">
    <location>
        <begin position="10"/>
        <end position="142"/>
    </location>
</feature>
<dbReference type="PANTHER" id="PTHR32322">
    <property type="entry name" value="INNER MEMBRANE TRANSPORTER"/>
    <property type="match status" value="1"/>
</dbReference>
<keyword evidence="5 6" id="KW-0472">Membrane</keyword>
<feature type="transmembrane region" description="Helical" evidence="6">
    <location>
        <begin position="39"/>
        <end position="57"/>
    </location>
</feature>
<feature type="transmembrane region" description="Helical" evidence="6">
    <location>
        <begin position="278"/>
        <end position="296"/>
    </location>
</feature>
<keyword evidence="2" id="KW-1003">Cell membrane</keyword>
<name>A0A9D1H8R7_9FLAO</name>
<feature type="transmembrane region" description="Helical" evidence="6">
    <location>
        <begin position="220"/>
        <end position="243"/>
    </location>
</feature>
<sequence length="318" mass="34744">MKKILFSTPFLAILTCLLWASTFVPTKIALDYLSSPLQLAGYTYLIAGIVLMPWAGIGRRYFRQVGKNGALVVKVALFSTTILYGAYYLGQNLLDPSLAALIVSAQPFFVAVMAHLLVQNDRFTPLKIFSILLAIVGLVVVSFPSLVNMQAMGIAAIGGILLMLVNCLSAAYGNIIVSKVDFATVDIRVLNSSQLTLGGALLLALAKGTGRWQPFPAEGAFYITLAIMVFIAVATMVTWFSLLSRLEVKVSELNMWKFLIPVFGSLEGWLLVEGDTPDVFSVTGMILLTASLLLFYHRPLGEFFFRKGNTDKQSIHKS</sequence>
<dbReference type="EMBL" id="DVLY01000034">
    <property type="protein sequence ID" value="HIT97486.1"/>
    <property type="molecule type" value="Genomic_DNA"/>
</dbReference>
<protein>
    <submittedName>
        <fullName evidence="8">DMT family transporter</fullName>
    </submittedName>
</protein>
<feature type="transmembrane region" description="Helical" evidence="6">
    <location>
        <begin position="128"/>
        <end position="147"/>
    </location>
</feature>
<dbReference type="Pfam" id="PF00892">
    <property type="entry name" value="EamA"/>
    <property type="match status" value="2"/>
</dbReference>
<feature type="transmembrane region" description="Helical" evidence="6">
    <location>
        <begin position="96"/>
        <end position="116"/>
    </location>
</feature>
<evidence type="ECO:0000256" key="2">
    <source>
        <dbReference type="ARBA" id="ARBA00022475"/>
    </source>
</evidence>
<feature type="transmembrane region" description="Helical" evidence="6">
    <location>
        <begin position="69"/>
        <end position="90"/>
    </location>
</feature>
<dbReference type="Proteomes" id="UP000824161">
    <property type="component" value="Unassembled WGS sequence"/>
</dbReference>